<dbReference type="GO" id="GO:0022857">
    <property type="term" value="F:transmembrane transporter activity"/>
    <property type="evidence" value="ECO:0007669"/>
    <property type="project" value="InterPro"/>
</dbReference>
<evidence type="ECO:0000256" key="5">
    <source>
        <dbReference type="ARBA" id="ARBA00022989"/>
    </source>
</evidence>
<dbReference type="EMBL" id="BOOI01000024">
    <property type="protein sequence ID" value="GIH84461.1"/>
    <property type="molecule type" value="Genomic_DNA"/>
</dbReference>
<dbReference type="InterPro" id="IPR010290">
    <property type="entry name" value="TM_effector"/>
</dbReference>
<evidence type="ECO:0000256" key="6">
    <source>
        <dbReference type="ARBA" id="ARBA00023136"/>
    </source>
</evidence>
<dbReference type="GO" id="GO:0005886">
    <property type="term" value="C:plasma membrane"/>
    <property type="evidence" value="ECO:0007669"/>
    <property type="project" value="UniProtKB-SubCell"/>
</dbReference>
<feature type="transmembrane region" description="Helical" evidence="8">
    <location>
        <begin position="326"/>
        <end position="346"/>
    </location>
</feature>
<dbReference type="OrthoDB" id="145388at2"/>
<feature type="transmembrane region" description="Helical" evidence="8">
    <location>
        <begin position="303"/>
        <end position="320"/>
    </location>
</feature>
<dbReference type="Gene3D" id="1.20.1250.20">
    <property type="entry name" value="MFS general substrate transporter like domains"/>
    <property type="match status" value="1"/>
</dbReference>
<evidence type="ECO:0000256" key="1">
    <source>
        <dbReference type="ARBA" id="ARBA00004651"/>
    </source>
</evidence>
<feature type="domain" description="Major facilitator superfamily (MFS) profile" evidence="9">
    <location>
        <begin position="25"/>
        <end position="415"/>
    </location>
</feature>
<evidence type="ECO:0000256" key="4">
    <source>
        <dbReference type="ARBA" id="ARBA00022692"/>
    </source>
</evidence>
<keyword evidence="6 8" id="KW-0472">Membrane</keyword>
<dbReference type="Pfam" id="PF05977">
    <property type="entry name" value="MFS_3"/>
    <property type="match status" value="1"/>
</dbReference>
<keyword evidence="11" id="KW-1185">Reference proteome</keyword>
<keyword evidence="5 8" id="KW-1133">Transmembrane helix</keyword>
<dbReference type="RefSeq" id="WP_084779829.1">
    <property type="nucleotide sequence ID" value="NZ_BMQP01000009.1"/>
</dbReference>
<keyword evidence="4 8" id="KW-0812">Transmembrane</keyword>
<evidence type="ECO:0000313" key="11">
    <source>
        <dbReference type="Proteomes" id="UP000655044"/>
    </source>
</evidence>
<feature type="region of interest" description="Disordered" evidence="7">
    <location>
        <begin position="1"/>
        <end position="20"/>
    </location>
</feature>
<feature type="compositionally biased region" description="Basic and acidic residues" evidence="7">
    <location>
        <begin position="1"/>
        <end position="16"/>
    </location>
</feature>
<feature type="transmembrane region" description="Helical" evidence="8">
    <location>
        <begin position="236"/>
        <end position="260"/>
    </location>
</feature>
<organism evidence="10 11">
    <name type="scientific">Planobispora rosea</name>
    <dbReference type="NCBI Taxonomy" id="35762"/>
    <lineage>
        <taxon>Bacteria</taxon>
        <taxon>Bacillati</taxon>
        <taxon>Actinomycetota</taxon>
        <taxon>Actinomycetes</taxon>
        <taxon>Streptosporangiales</taxon>
        <taxon>Streptosporangiaceae</taxon>
        <taxon>Planobispora</taxon>
    </lineage>
</organism>
<evidence type="ECO:0000256" key="3">
    <source>
        <dbReference type="ARBA" id="ARBA00022475"/>
    </source>
</evidence>
<dbReference type="PANTHER" id="PTHR23513">
    <property type="entry name" value="INTEGRAL MEMBRANE EFFLUX PROTEIN-RELATED"/>
    <property type="match status" value="1"/>
</dbReference>
<feature type="transmembrane region" description="Helical" evidence="8">
    <location>
        <begin position="100"/>
        <end position="121"/>
    </location>
</feature>
<evidence type="ECO:0000256" key="7">
    <source>
        <dbReference type="SAM" id="MobiDB-lite"/>
    </source>
</evidence>
<gene>
    <name evidence="10" type="ORF">Pro02_28690</name>
</gene>
<keyword evidence="3" id="KW-1003">Cell membrane</keyword>
<accession>A0A8J3RWM7</accession>
<dbReference type="AlphaFoldDB" id="A0A8J3RWM7"/>
<evidence type="ECO:0000256" key="8">
    <source>
        <dbReference type="SAM" id="Phobius"/>
    </source>
</evidence>
<feature type="transmembrane region" description="Helical" evidence="8">
    <location>
        <begin position="272"/>
        <end position="291"/>
    </location>
</feature>
<reference evidence="10" key="1">
    <citation type="submission" date="2021-01" db="EMBL/GenBank/DDBJ databases">
        <title>Whole genome shotgun sequence of Planobispora rosea NBRC 15558.</title>
        <authorList>
            <person name="Komaki H."/>
            <person name="Tamura T."/>
        </authorList>
    </citation>
    <scope>NUCLEOTIDE SEQUENCE</scope>
    <source>
        <strain evidence="10">NBRC 15558</strain>
    </source>
</reference>
<keyword evidence="2" id="KW-0813">Transport</keyword>
<dbReference type="SUPFAM" id="SSF103473">
    <property type="entry name" value="MFS general substrate transporter"/>
    <property type="match status" value="1"/>
</dbReference>
<proteinExistence type="predicted"/>
<dbReference type="InterPro" id="IPR036259">
    <property type="entry name" value="MFS_trans_sf"/>
</dbReference>
<dbReference type="PANTHER" id="PTHR23513:SF6">
    <property type="entry name" value="MAJOR FACILITATOR SUPERFAMILY ASSOCIATED DOMAIN-CONTAINING PROTEIN"/>
    <property type="match status" value="1"/>
</dbReference>
<comment type="caution">
    <text evidence="10">The sequence shown here is derived from an EMBL/GenBank/DDBJ whole genome shotgun (WGS) entry which is preliminary data.</text>
</comment>
<dbReference type="Proteomes" id="UP000655044">
    <property type="component" value="Unassembled WGS sequence"/>
</dbReference>
<feature type="transmembrane region" description="Helical" evidence="8">
    <location>
        <begin position="176"/>
        <end position="203"/>
    </location>
</feature>
<dbReference type="PROSITE" id="PS50850">
    <property type="entry name" value="MFS"/>
    <property type="match status" value="1"/>
</dbReference>
<evidence type="ECO:0000256" key="2">
    <source>
        <dbReference type="ARBA" id="ARBA00022448"/>
    </source>
</evidence>
<name>A0A8J3RWM7_PLARO</name>
<protein>
    <submittedName>
        <fullName evidence="10">MFS transporter</fullName>
    </submittedName>
</protein>
<feature type="transmembrane region" description="Helical" evidence="8">
    <location>
        <begin position="60"/>
        <end position="79"/>
    </location>
</feature>
<sequence>MAADDRTQADDRREPRTGPPPLGAAFWRLWASSALSNLADGIFKVALPLVAIRFTDSPTLIAGLTFALTLPWLLFALPAGALADRLDRRRAMLGANTVRAVLLAVLALAAVTGTGSIWVLYAVAVCVGVTETIYDTSAQSILPQVVPRDRLSRANGRLHAAELTANEFVGPPVGGFLVAAGVAMAFVAPVALWAAAVGALLLVRGSFRIERERRTTMRADIAEGLRFLWRNRLLRTLAAMVGLFNFAGSATWAVLVLYAVGPGSAMGLSEPAYGLLLTASAAGSLLGSLLADRIERLLGRSRSIALTVFVGALFVGAPALTADPLLVGAAFFAGGVSIAVWNVITVSLRQRITPDRLLGRLNSAYRLLAWGTMPLGAAAGGLLAQFLGLRAVFAVMALLVLVRIFGMLVVNDRTIDAAEHEAARQS</sequence>
<evidence type="ECO:0000259" key="9">
    <source>
        <dbReference type="PROSITE" id="PS50850"/>
    </source>
</evidence>
<comment type="subcellular location">
    <subcellularLocation>
        <location evidence="1">Cell membrane</location>
        <topology evidence="1">Multi-pass membrane protein</topology>
    </subcellularLocation>
</comment>
<dbReference type="CDD" id="cd06173">
    <property type="entry name" value="MFS_MefA_like"/>
    <property type="match status" value="1"/>
</dbReference>
<feature type="transmembrane region" description="Helical" evidence="8">
    <location>
        <begin position="367"/>
        <end position="386"/>
    </location>
</feature>
<dbReference type="InterPro" id="IPR020846">
    <property type="entry name" value="MFS_dom"/>
</dbReference>
<feature type="transmembrane region" description="Helical" evidence="8">
    <location>
        <begin position="392"/>
        <end position="410"/>
    </location>
</feature>
<evidence type="ECO:0000313" key="10">
    <source>
        <dbReference type="EMBL" id="GIH84461.1"/>
    </source>
</evidence>